<evidence type="ECO:0000256" key="2">
    <source>
        <dbReference type="SAM" id="Phobius"/>
    </source>
</evidence>
<keyword evidence="2" id="KW-1133">Transmembrane helix</keyword>
<reference evidence="3 4" key="1">
    <citation type="journal article" date="2024" name="Science">
        <title>Giant polyketide synthase enzymes in the biosynthesis of giant marine polyether toxins.</title>
        <authorList>
            <person name="Fallon T.R."/>
            <person name="Shende V.V."/>
            <person name="Wierzbicki I.H."/>
            <person name="Pendleton A.L."/>
            <person name="Watervoot N.F."/>
            <person name="Auber R.P."/>
            <person name="Gonzalez D.J."/>
            <person name="Wisecaver J.H."/>
            <person name="Moore B.S."/>
        </authorList>
    </citation>
    <scope>NUCLEOTIDE SEQUENCE [LARGE SCALE GENOMIC DNA]</scope>
    <source>
        <strain evidence="3 4">12B1</strain>
    </source>
</reference>
<gene>
    <name evidence="3" type="ORF">AB1Y20_019899</name>
</gene>
<proteinExistence type="predicted"/>
<dbReference type="PRINTS" id="PR01217">
    <property type="entry name" value="PRICHEXTENSN"/>
</dbReference>
<organism evidence="3 4">
    <name type="scientific">Prymnesium parvum</name>
    <name type="common">Toxic golden alga</name>
    <dbReference type="NCBI Taxonomy" id="97485"/>
    <lineage>
        <taxon>Eukaryota</taxon>
        <taxon>Haptista</taxon>
        <taxon>Haptophyta</taxon>
        <taxon>Prymnesiophyceae</taxon>
        <taxon>Prymnesiales</taxon>
        <taxon>Prymnesiaceae</taxon>
        <taxon>Prymnesium</taxon>
    </lineage>
</organism>
<dbReference type="AlphaFoldDB" id="A0AB34JX79"/>
<evidence type="ECO:0000256" key="1">
    <source>
        <dbReference type="SAM" id="MobiDB-lite"/>
    </source>
</evidence>
<dbReference type="EMBL" id="JBGBPQ010000004">
    <property type="protein sequence ID" value="KAL1525024.1"/>
    <property type="molecule type" value="Genomic_DNA"/>
</dbReference>
<feature type="compositionally biased region" description="Pro residues" evidence="1">
    <location>
        <begin position="166"/>
        <end position="206"/>
    </location>
</feature>
<feature type="region of interest" description="Disordered" evidence="1">
    <location>
        <begin position="166"/>
        <end position="208"/>
    </location>
</feature>
<feature type="transmembrane region" description="Helical" evidence="2">
    <location>
        <begin position="253"/>
        <end position="272"/>
    </location>
</feature>
<protein>
    <submittedName>
        <fullName evidence="3">Uncharacterized protein</fullName>
    </submittedName>
</protein>
<comment type="caution">
    <text evidence="3">The sequence shown here is derived from an EMBL/GenBank/DDBJ whole genome shotgun (WGS) entry which is preliminary data.</text>
</comment>
<evidence type="ECO:0000313" key="3">
    <source>
        <dbReference type="EMBL" id="KAL1525024.1"/>
    </source>
</evidence>
<evidence type="ECO:0000313" key="4">
    <source>
        <dbReference type="Proteomes" id="UP001515480"/>
    </source>
</evidence>
<keyword evidence="2" id="KW-0812">Transmembrane</keyword>
<sequence>MSAHRPAVATHCEDLRRDRVDAGAFKLPLSCATVPLEDCERYYVVAYGELLPCALAPEENSCESSPSLPPRAPPPAPREPVSFACGLLESNRMDAGRRTPPADCRDLTLEECEKYYVLKGAHQYKQPCEWDVEKRRGEAVCWHGEALSCMPSPPPPPWLPHPPPPPPPPPSPPPPFTPPSPPLLSPASPPPLPIRASPPPRPPSPAQPHLVIEHKKWVFGGEPLKDMLPLEGGRVSAPTVASSTKPDSYGSQIPLSLAIMLPVSLALVFLILRRVRAHWRPAQAYERATCGEADEDDGYSFSPDIKTHRAQSDDTTAPIVPQFMCAPIPLCD</sequence>
<dbReference type="Proteomes" id="UP001515480">
    <property type="component" value="Unassembled WGS sequence"/>
</dbReference>
<keyword evidence="2" id="KW-0472">Membrane</keyword>
<name>A0AB34JX79_PRYPA</name>
<keyword evidence="4" id="KW-1185">Reference proteome</keyword>
<accession>A0AB34JX79</accession>